<dbReference type="Proteomes" id="UP000292702">
    <property type="component" value="Unassembled WGS sequence"/>
</dbReference>
<name>A0A4R0RG34_9APHY</name>
<protein>
    <recommendedName>
        <fullName evidence="4">Metallo-beta-lactamase domain-containing protein</fullName>
    </recommendedName>
</protein>
<dbReference type="OrthoDB" id="332863at2759"/>
<dbReference type="InterPro" id="IPR036866">
    <property type="entry name" value="RibonucZ/Hydroxyglut_hydro"/>
</dbReference>
<sequence length="310" mass="34837">MPSPTSSIPKSHHTHNGFRNPWPAPNSLSSYLQIPITRSRHSTKSASIKPVKTVPCDLRPYFSEETETKGIHATWLGHAGFLVQIAQTRILFDPILAERASPVTWAGPKRYLPIPCEAKDLPRIHFTKLKKGVATSYDHLDIECLRQVRLKSPNVRFLVPLRVKQTLLDELGLNEDEEGEVTEMDWWESSFKEIGERYGPFDLAMIPIWRGASLSILGRWGLRLTEAATSLLATLHATPSDAVQLYQDVKAKRAIAMHFGTFCGSEDEAKEPIELLTRDLEKKGIPLLRASWDLEGFGYVDVGETVFVPV</sequence>
<evidence type="ECO:0000313" key="2">
    <source>
        <dbReference type="EMBL" id="TCD61324.1"/>
    </source>
</evidence>
<organism evidence="2 3">
    <name type="scientific">Steccherinum ochraceum</name>
    <dbReference type="NCBI Taxonomy" id="92696"/>
    <lineage>
        <taxon>Eukaryota</taxon>
        <taxon>Fungi</taxon>
        <taxon>Dikarya</taxon>
        <taxon>Basidiomycota</taxon>
        <taxon>Agaricomycotina</taxon>
        <taxon>Agaricomycetes</taxon>
        <taxon>Polyporales</taxon>
        <taxon>Steccherinaceae</taxon>
        <taxon>Steccherinum</taxon>
    </lineage>
</organism>
<dbReference type="GO" id="GO:0005737">
    <property type="term" value="C:cytoplasm"/>
    <property type="evidence" value="ECO:0007669"/>
    <property type="project" value="TreeGrafter"/>
</dbReference>
<comment type="caution">
    <text evidence="2">The sequence shown here is derived from an EMBL/GenBank/DDBJ whole genome shotgun (WGS) entry which is preliminary data.</text>
</comment>
<reference evidence="2 3" key="1">
    <citation type="submission" date="2018-11" db="EMBL/GenBank/DDBJ databases">
        <title>Genome assembly of Steccherinum ochraceum LE-BIN_3174, the white-rot fungus of the Steccherinaceae family (The Residual Polyporoid clade, Polyporales, Basidiomycota).</title>
        <authorList>
            <person name="Fedorova T.V."/>
            <person name="Glazunova O.A."/>
            <person name="Landesman E.O."/>
            <person name="Moiseenko K.V."/>
            <person name="Psurtseva N.V."/>
            <person name="Savinova O.S."/>
            <person name="Shakhova N.V."/>
            <person name="Tyazhelova T.V."/>
            <person name="Vasina D.V."/>
        </authorList>
    </citation>
    <scope>NUCLEOTIDE SEQUENCE [LARGE SCALE GENOMIC DNA]</scope>
    <source>
        <strain evidence="2 3">LE-BIN_3174</strain>
    </source>
</reference>
<dbReference type="PANTHER" id="PTHR15032">
    <property type="entry name" value="N-ACYL-PHOSPHATIDYLETHANOLAMINE-HYDROLYZING PHOSPHOLIPASE D"/>
    <property type="match status" value="1"/>
</dbReference>
<evidence type="ECO:0008006" key="4">
    <source>
        <dbReference type="Google" id="ProtNLM"/>
    </source>
</evidence>
<feature type="region of interest" description="Disordered" evidence="1">
    <location>
        <begin position="1"/>
        <end position="21"/>
    </location>
</feature>
<evidence type="ECO:0000256" key="1">
    <source>
        <dbReference type="SAM" id="MobiDB-lite"/>
    </source>
</evidence>
<dbReference type="AlphaFoldDB" id="A0A4R0RG34"/>
<dbReference type="GO" id="GO:0070291">
    <property type="term" value="P:N-acylethanolamine metabolic process"/>
    <property type="evidence" value="ECO:0007669"/>
    <property type="project" value="TreeGrafter"/>
</dbReference>
<dbReference type="STRING" id="92696.A0A4R0RG34"/>
<keyword evidence="3" id="KW-1185">Reference proteome</keyword>
<proteinExistence type="predicted"/>
<dbReference type="GO" id="GO:0070290">
    <property type="term" value="F:N-acylphosphatidylethanolamine-specific phospholipase D activity"/>
    <property type="evidence" value="ECO:0007669"/>
    <property type="project" value="TreeGrafter"/>
</dbReference>
<dbReference type="GO" id="GO:0070292">
    <property type="term" value="P:N-acylphosphatidylethanolamine metabolic process"/>
    <property type="evidence" value="ECO:0007669"/>
    <property type="project" value="TreeGrafter"/>
</dbReference>
<dbReference type="EMBL" id="RWJN01000479">
    <property type="protein sequence ID" value="TCD61324.1"/>
    <property type="molecule type" value="Genomic_DNA"/>
</dbReference>
<dbReference type="SUPFAM" id="SSF56281">
    <property type="entry name" value="Metallo-hydrolase/oxidoreductase"/>
    <property type="match status" value="1"/>
</dbReference>
<dbReference type="Gene3D" id="3.60.15.10">
    <property type="entry name" value="Ribonuclease Z/Hydroxyacylglutathione hydrolase-like"/>
    <property type="match status" value="2"/>
</dbReference>
<dbReference type="PANTHER" id="PTHR15032:SF27">
    <property type="entry name" value="N-ACYL-PHOSPHATIDYLETHANOLAMINE-HYDROLYZING PHOSPHOLIPASE D"/>
    <property type="match status" value="1"/>
</dbReference>
<gene>
    <name evidence="2" type="ORF">EIP91_008585</name>
</gene>
<accession>A0A4R0RG34</accession>
<evidence type="ECO:0000313" key="3">
    <source>
        <dbReference type="Proteomes" id="UP000292702"/>
    </source>
</evidence>